<feature type="domain" description="Pyruvate phosphate dikinase AMP/ATP-binding" evidence="14">
    <location>
        <begin position="72"/>
        <end position="396"/>
    </location>
</feature>
<evidence type="ECO:0000256" key="7">
    <source>
        <dbReference type="ARBA" id="ARBA00022723"/>
    </source>
</evidence>
<dbReference type="Gene3D" id="3.30.470.20">
    <property type="entry name" value="ATP-grasp fold, B domain"/>
    <property type="match status" value="1"/>
</dbReference>
<protein>
    <recommendedName>
        <fullName evidence="5 12">Pyruvate, phosphate dikinase</fullName>
        <ecNumber evidence="4 12">2.7.9.1</ecNumber>
    </recommendedName>
</protein>
<keyword evidence="8" id="KW-0547">Nucleotide-binding</keyword>
<dbReference type="InterPro" id="IPR002192">
    <property type="entry name" value="PPDK_AMP/ATP-bd"/>
</dbReference>
<dbReference type="RefSeq" id="WP_377178805.1">
    <property type="nucleotide sequence ID" value="NZ_JBHTMY010000003.1"/>
</dbReference>
<name>A0ABW3Y2I0_9FLAO</name>
<feature type="domain" description="PEP-utilising enzyme mobile" evidence="13">
    <location>
        <begin position="458"/>
        <end position="538"/>
    </location>
</feature>
<comment type="catalytic activity">
    <reaction evidence="12">
        <text>pyruvate + phosphate + ATP = phosphoenolpyruvate + AMP + diphosphate + H(+)</text>
        <dbReference type="Rhea" id="RHEA:10756"/>
        <dbReference type="ChEBI" id="CHEBI:15361"/>
        <dbReference type="ChEBI" id="CHEBI:15378"/>
        <dbReference type="ChEBI" id="CHEBI:30616"/>
        <dbReference type="ChEBI" id="CHEBI:33019"/>
        <dbReference type="ChEBI" id="CHEBI:43474"/>
        <dbReference type="ChEBI" id="CHEBI:58702"/>
        <dbReference type="ChEBI" id="CHEBI:456215"/>
        <dbReference type="EC" id="2.7.9.1"/>
    </reaction>
</comment>
<dbReference type="SUPFAM" id="SSF56059">
    <property type="entry name" value="Glutathione synthetase ATP-binding domain-like"/>
    <property type="match status" value="1"/>
</dbReference>
<dbReference type="InterPro" id="IPR013815">
    <property type="entry name" value="ATP_grasp_subdomain_1"/>
</dbReference>
<comment type="function">
    <text evidence="2">Catalyzes the reversible phosphorylation of pyruvate and phosphate.</text>
</comment>
<keyword evidence="16" id="KW-0670">Pyruvate</keyword>
<keyword evidence="17" id="KW-1185">Reference proteome</keyword>
<dbReference type="InterPro" id="IPR010121">
    <property type="entry name" value="Pyruvate_phosphate_dikinase"/>
</dbReference>
<evidence type="ECO:0000256" key="12">
    <source>
        <dbReference type="PIRNR" id="PIRNR000853"/>
    </source>
</evidence>
<evidence type="ECO:0000259" key="13">
    <source>
        <dbReference type="Pfam" id="PF00391"/>
    </source>
</evidence>
<keyword evidence="6 16" id="KW-0808">Transferase</keyword>
<evidence type="ECO:0000256" key="11">
    <source>
        <dbReference type="ARBA" id="ARBA00022842"/>
    </source>
</evidence>
<evidence type="ECO:0000256" key="9">
    <source>
        <dbReference type="ARBA" id="ARBA00022777"/>
    </source>
</evidence>
<evidence type="ECO:0000313" key="16">
    <source>
        <dbReference type="EMBL" id="MFD1316049.1"/>
    </source>
</evidence>
<dbReference type="EMBL" id="JBHTMY010000003">
    <property type="protein sequence ID" value="MFD1316049.1"/>
    <property type="molecule type" value="Genomic_DNA"/>
</dbReference>
<evidence type="ECO:0000256" key="8">
    <source>
        <dbReference type="ARBA" id="ARBA00022741"/>
    </source>
</evidence>
<dbReference type="Gene3D" id="3.50.30.10">
    <property type="entry name" value="Phosphohistidine domain"/>
    <property type="match status" value="1"/>
</dbReference>
<proteinExistence type="inferred from homology"/>
<dbReference type="PANTHER" id="PTHR22931:SF9">
    <property type="entry name" value="PYRUVATE, PHOSPHATE DIKINASE 1, CHLOROPLASTIC"/>
    <property type="match status" value="1"/>
</dbReference>
<comment type="similarity">
    <text evidence="3 12">Belongs to the PEP-utilizing enzyme family.</text>
</comment>
<dbReference type="SUPFAM" id="SSF52009">
    <property type="entry name" value="Phosphohistidine domain"/>
    <property type="match status" value="1"/>
</dbReference>
<dbReference type="Gene3D" id="3.20.20.60">
    <property type="entry name" value="Phosphoenolpyruvate-binding domains"/>
    <property type="match status" value="1"/>
</dbReference>
<feature type="domain" description="Pyruvate phosphate dikinase AMP/ATP-binding" evidence="14">
    <location>
        <begin position="27"/>
        <end position="61"/>
    </location>
</feature>
<comment type="cofactor">
    <cofactor evidence="1 12">
        <name>Mg(2+)</name>
        <dbReference type="ChEBI" id="CHEBI:18420"/>
    </cofactor>
</comment>
<comment type="caution">
    <text evidence="16">The sequence shown here is derived from an EMBL/GenBank/DDBJ whole genome shotgun (WGS) entry which is preliminary data.</text>
</comment>
<dbReference type="InterPro" id="IPR018274">
    <property type="entry name" value="PEP_util_AS"/>
</dbReference>
<dbReference type="GO" id="GO:0050242">
    <property type="term" value="F:pyruvate, phosphate dikinase activity"/>
    <property type="evidence" value="ECO:0007669"/>
    <property type="project" value="UniProtKB-EC"/>
</dbReference>
<keyword evidence="9" id="KW-0418">Kinase</keyword>
<evidence type="ECO:0000256" key="4">
    <source>
        <dbReference type="ARBA" id="ARBA00011994"/>
    </source>
</evidence>
<dbReference type="Pfam" id="PF01326">
    <property type="entry name" value="PPDK_N"/>
    <property type="match status" value="2"/>
</dbReference>
<dbReference type="Gene3D" id="3.30.1490.20">
    <property type="entry name" value="ATP-grasp fold, A domain"/>
    <property type="match status" value="1"/>
</dbReference>
<dbReference type="EC" id="2.7.9.1" evidence="4 12"/>
<dbReference type="InterPro" id="IPR036637">
    <property type="entry name" value="Phosphohistidine_dom_sf"/>
</dbReference>
<accession>A0ABW3Y2I0</accession>
<keyword evidence="10" id="KW-0067">ATP-binding</keyword>
<feature type="domain" description="PEP-utilising enzyme C-terminal" evidence="15">
    <location>
        <begin position="554"/>
        <end position="904"/>
    </location>
</feature>
<evidence type="ECO:0000313" key="17">
    <source>
        <dbReference type="Proteomes" id="UP001597201"/>
    </source>
</evidence>
<evidence type="ECO:0000256" key="5">
    <source>
        <dbReference type="ARBA" id="ARBA00020138"/>
    </source>
</evidence>
<dbReference type="InterPro" id="IPR008279">
    <property type="entry name" value="PEP-util_enz_mobile_dom"/>
</dbReference>
<evidence type="ECO:0000259" key="14">
    <source>
        <dbReference type="Pfam" id="PF01326"/>
    </source>
</evidence>
<dbReference type="InterPro" id="IPR000121">
    <property type="entry name" value="PEP_util_C"/>
</dbReference>
<dbReference type="Proteomes" id="UP001597201">
    <property type="component" value="Unassembled WGS sequence"/>
</dbReference>
<dbReference type="InterPro" id="IPR040442">
    <property type="entry name" value="Pyrv_kinase-like_dom_sf"/>
</dbReference>
<sequence length="908" mass="100663">METINQTKSHVYKFGDKTTDGNSKMKNLLGGKGANLAEMSAIGIPVPPGFTITTEVCTEYNLVGQDAVIEMIKGEVESAIETIEGIMGAKFGDNENPLLLSVRSGARVSMPGMMDTVLNLGMNDDAVKGIAIKMNNERFAWDSYRRFIQMYGGVVLGMKPHSKEDIDPFEEIIENLKEKRGIDLDTDFTVQDLKDLVFDFKAVVKKRKGFDFPTDPWDQLWGAVMAVFNSWNGDRAVYYRNMHGYPADWGTAVNVQAMVFGNMGDSSGTGVCFTRDAGTGENIFNGEYLINAQGEDVVAGVRTPQQITKIGSQRWAELAKVEEDDRRTNYPSLEELMPSIYEELNGYQEVLERHYRDMQDMEFTIQEGKLWILQTRNGKRTGAAMVKIAMDLYKEKLIDEKEALLRIEPLKLDELLHPIFDPKAIKKSHIIAQGLPASPGAATGQIVFFADEANKFKNTILTRIETSPEDLEGMNVAKGILTARGGMTSHAAVVARGMGKCCVSGAGALKINYKTRTLVVDGKEYHEGDWISINGTTGNIMEGKVATMEPELTGEFAELMKLSEKFSKMKVRTNADSPKDALAARNFGALGIGLTRTEHMFFEVDRIKAMREMILASTVKGRKHALDMLLPMQREDFEGIFEAMAGLPVTVRLLDPPLHEFVPHQLAQQKELAEEMHISLEAVKAKVAELEEFNPMLGHRGCRLGITYPEITEMQTRAIIEAALNLKKRGIVAYPEIMVPLIGTKAEFLSQEKLIRDTAAVVFQERNDSIDFKVGTMIEVPRAALMAESIAESAEFFSFGTNDLTQMTFGYSRDDAGKFLPIYIEKGILKHDPFEVLDQEGVGQLVTLATKNGRKTNTTLKVGICGEHGGEPQSVAFCYKNGLNYVSCSPYRVPIARIASAQAEILNS</sequence>
<evidence type="ECO:0000259" key="15">
    <source>
        <dbReference type="Pfam" id="PF02896"/>
    </source>
</evidence>
<evidence type="ECO:0000256" key="6">
    <source>
        <dbReference type="ARBA" id="ARBA00022679"/>
    </source>
</evidence>
<dbReference type="Gene3D" id="1.10.189.10">
    <property type="entry name" value="Pyruvate Phosphate Dikinase, domain 2"/>
    <property type="match status" value="1"/>
</dbReference>
<dbReference type="Pfam" id="PF02896">
    <property type="entry name" value="PEP-utilizers_C"/>
    <property type="match status" value="1"/>
</dbReference>
<dbReference type="PIRSF" id="PIRSF000853">
    <property type="entry name" value="PPDK"/>
    <property type="match status" value="1"/>
</dbReference>
<dbReference type="PROSITE" id="PS00742">
    <property type="entry name" value="PEP_ENZYMES_2"/>
    <property type="match status" value="1"/>
</dbReference>
<evidence type="ECO:0000256" key="3">
    <source>
        <dbReference type="ARBA" id="ARBA00007837"/>
    </source>
</evidence>
<dbReference type="SUPFAM" id="SSF51621">
    <property type="entry name" value="Phosphoenolpyruvate/pyruvate domain"/>
    <property type="match status" value="1"/>
</dbReference>
<dbReference type="NCBIfam" id="TIGR01828">
    <property type="entry name" value="pyru_phos_dikin"/>
    <property type="match status" value="1"/>
</dbReference>
<dbReference type="Pfam" id="PF00391">
    <property type="entry name" value="PEP-utilizers"/>
    <property type="match status" value="1"/>
</dbReference>
<dbReference type="InterPro" id="IPR023151">
    <property type="entry name" value="PEP_util_CS"/>
</dbReference>
<dbReference type="InterPro" id="IPR015813">
    <property type="entry name" value="Pyrv/PenolPyrv_kinase-like_dom"/>
</dbReference>
<organism evidence="16 17">
    <name type="scientific">Namhaeicola litoreus</name>
    <dbReference type="NCBI Taxonomy" id="1052145"/>
    <lineage>
        <taxon>Bacteria</taxon>
        <taxon>Pseudomonadati</taxon>
        <taxon>Bacteroidota</taxon>
        <taxon>Flavobacteriia</taxon>
        <taxon>Flavobacteriales</taxon>
        <taxon>Flavobacteriaceae</taxon>
        <taxon>Namhaeicola</taxon>
    </lineage>
</organism>
<evidence type="ECO:0000256" key="1">
    <source>
        <dbReference type="ARBA" id="ARBA00001946"/>
    </source>
</evidence>
<evidence type="ECO:0000256" key="2">
    <source>
        <dbReference type="ARBA" id="ARBA00003144"/>
    </source>
</evidence>
<keyword evidence="7" id="KW-0479">Metal-binding</keyword>
<dbReference type="PROSITE" id="PS00370">
    <property type="entry name" value="PEP_ENZYMES_PHOS_SITE"/>
    <property type="match status" value="1"/>
</dbReference>
<dbReference type="Gene3D" id="1.20.80.30">
    <property type="match status" value="1"/>
</dbReference>
<reference evidence="17" key="1">
    <citation type="journal article" date="2019" name="Int. J. Syst. Evol. Microbiol.">
        <title>The Global Catalogue of Microorganisms (GCM) 10K type strain sequencing project: providing services to taxonomists for standard genome sequencing and annotation.</title>
        <authorList>
            <consortium name="The Broad Institute Genomics Platform"/>
            <consortium name="The Broad Institute Genome Sequencing Center for Infectious Disease"/>
            <person name="Wu L."/>
            <person name="Ma J."/>
        </authorList>
    </citation>
    <scope>NUCLEOTIDE SEQUENCE [LARGE SCALE GENOMIC DNA]</scope>
    <source>
        <strain evidence="17">CCUG 61485</strain>
    </source>
</reference>
<keyword evidence="11" id="KW-0460">Magnesium</keyword>
<dbReference type="PANTHER" id="PTHR22931">
    <property type="entry name" value="PHOSPHOENOLPYRUVATE DIKINASE-RELATED"/>
    <property type="match status" value="1"/>
</dbReference>
<evidence type="ECO:0000256" key="10">
    <source>
        <dbReference type="ARBA" id="ARBA00022840"/>
    </source>
</evidence>
<gene>
    <name evidence="16" type="primary">ppdK</name>
    <name evidence="16" type="ORF">ACFQ39_10505</name>
</gene>